<dbReference type="EMBL" id="BSOW01000022">
    <property type="protein sequence ID" value="GLR88889.1"/>
    <property type="molecule type" value="Genomic_DNA"/>
</dbReference>
<evidence type="ECO:0008006" key="3">
    <source>
        <dbReference type="Google" id="ProtNLM"/>
    </source>
</evidence>
<name>A0ABQ6B381_9BRAD</name>
<dbReference type="Gene3D" id="3.40.50.1110">
    <property type="entry name" value="SGNH hydrolase"/>
    <property type="match status" value="1"/>
</dbReference>
<organism evidence="1 2">
    <name type="scientific">Bradyrhizobium iriomotense</name>
    <dbReference type="NCBI Taxonomy" id="441950"/>
    <lineage>
        <taxon>Bacteria</taxon>
        <taxon>Pseudomonadati</taxon>
        <taxon>Pseudomonadota</taxon>
        <taxon>Alphaproteobacteria</taxon>
        <taxon>Hyphomicrobiales</taxon>
        <taxon>Nitrobacteraceae</taxon>
        <taxon>Bradyrhizobium</taxon>
    </lineage>
</organism>
<dbReference type="SUPFAM" id="SSF52266">
    <property type="entry name" value="SGNH hydrolase"/>
    <property type="match status" value="1"/>
</dbReference>
<dbReference type="PANTHER" id="PTHR30383">
    <property type="entry name" value="THIOESTERASE 1/PROTEASE 1/LYSOPHOSPHOLIPASE L1"/>
    <property type="match status" value="1"/>
</dbReference>
<protein>
    <recommendedName>
        <fullName evidence="3">SGNH/GDSL hydrolase family protein</fullName>
    </recommendedName>
</protein>
<dbReference type="Proteomes" id="UP001156905">
    <property type="component" value="Unassembled WGS sequence"/>
</dbReference>
<evidence type="ECO:0000313" key="1">
    <source>
        <dbReference type="EMBL" id="GLR88889.1"/>
    </source>
</evidence>
<sequence length="239" mass="26742">MNSNPPQIPVRPLPLQHDLPNFVARLWNTGPIRMVALGSSSTAGEGDIPPYPHRLEMLLRPRLGNRRIDVLNRGLGGEEAPKECDRIEGDVLAENPCLVIWQIGTNCVWQSAPDKPPSQQDTIDALKRGIDLLKKQGTIDIVLMDPQYLPAMLTPATKNATEAMVQAIADVASDKQVNLFRRFDLMQRWSEIGKFSFDQMVNPTDDKRLHQSEWATNTLAYALRDVILDRLRKGGIATT</sequence>
<proteinExistence type="predicted"/>
<evidence type="ECO:0000313" key="2">
    <source>
        <dbReference type="Proteomes" id="UP001156905"/>
    </source>
</evidence>
<keyword evidence="2" id="KW-1185">Reference proteome</keyword>
<dbReference type="RefSeq" id="WP_284270741.1">
    <property type="nucleotide sequence ID" value="NZ_BSOW01000022.1"/>
</dbReference>
<reference evidence="2" key="1">
    <citation type="journal article" date="2019" name="Int. J. Syst. Evol. Microbiol.">
        <title>The Global Catalogue of Microorganisms (GCM) 10K type strain sequencing project: providing services to taxonomists for standard genome sequencing and annotation.</title>
        <authorList>
            <consortium name="The Broad Institute Genomics Platform"/>
            <consortium name="The Broad Institute Genome Sequencing Center for Infectious Disease"/>
            <person name="Wu L."/>
            <person name="Ma J."/>
        </authorList>
    </citation>
    <scope>NUCLEOTIDE SEQUENCE [LARGE SCALE GENOMIC DNA]</scope>
    <source>
        <strain evidence="2">NBRC 102520</strain>
    </source>
</reference>
<dbReference type="InterPro" id="IPR057572">
    <property type="entry name" value="NonGDSL"/>
</dbReference>
<comment type="caution">
    <text evidence="1">The sequence shown here is derived from an EMBL/GenBank/DDBJ whole genome shotgun (WGS) entry which is preliminary data.</text>
</comment>
<dbReference type="Pfam" id="PF25182">
    <property type="entry name" value="NonGDSL"/>
    <property type="match status" value="1"/>
</dbReference>
<accession>A0ABQ6B381</accession>
<gene>
    <name evidence="1" type="ORF">GCM10007857_56020</name>
</gene>
<dbReference type="InterPro" id="IPR051532">
    <property type="entry name" value="Ester_Hydrolysis_Enzymes"/>
</dbReference>
<dbReference type="InterPro" id="IPR036514">
    <property type="entry name" value="SGNH_hydro_sf"/>
</dbReference>
<dbReference type="PANTHER" id="PTHR30383:SF5">
    <property type="entry name" value="SGNH HYDROLASE-TYPE ESTERASE DOMAIN-CONTAINING PROTEIN"/>
    <property type="match status" value="1"/>
</dbReference>